<reference evidence="4 5" key="1">
    <citation type="submission" date="2023-04" db="EMBL/GenBank/DDBJ databases">
        <title>Genome of Basidiobolus ranarum AG-B5.</title>
        <authorList>
            <person name="Stajich J.E."/>
            <person name="Carter-House D."/>
            <person name="Gryganskyi A."/>
        </authorList>
    </citation>
    <scope>NUCLEOTIDE SEQUENCE [LARGE SCALE GENOMIC DNA]</scope>
    <source>
        <strain evidence="4 5">AG-B5</strain>
    </source>
</reference>
<keyword evidence="5" id="KW-1185">Reference proteome</keyword>
<sequence length="154" mass="17310">SVKVWDFDTGECKFDLRGHDNDVECAAFAPTQSYPYIRELVGINGNSKQPLPGQFVASGSRDKTIKLWDATGQCIRTFVGHDNWVRGLVFHPSGKFLLSVSDDKTVKIWEIKTGRCINTFEAHSHFVSCIAFHTLSRIVATGSIDMTVKIWECR</sequence>
<evidence type="ECO:0000256" key="1">
    <source>
        <dbReference type="ARBA" id="ARBA00022574"/>
    </source>
</evidence>
<name>A0ABR2VSX8_9FUNG</name>
<dbReference type="CDD" id="cd00200">
    <property type="entry name" value="WD40"/>
    <property type="match status" value="1"/>
</dbReference>
<evidence type="ECO:0000313" key="4">
    <source>
        <dbReference type="EMBL" id="KAK9700799.1"/>
    </source>
</evidence>
<dbReference type="Proteomes" id="UP001479436">
    <property type="component" value="Unassembled WGS sequence"/>
</dbReference>
<comment type="caution">
    <text evidence="4">The sequence shown here is derived from an EMBL/GenBank/DDBJ whole genome shotgun (WGS) entry which is preliminary data.</text>
</comment>
<evidence type="ECO:0000256" key="3">
    <source>
        <dbReference type="PROSITE-ProRule" id="PRU00221"/>
    </source>
</evidence>
<keyword evidence="1 3" id="KW-0853">WD repeat</keyword>
<dbReference type="Gene3D" id="2.130.10.10">
    <property type="entry name" value="YVTN repeat-like/Quinoprotein amine dehydrogenase"/>
    <property type="match status" value="1"/>
</dbReference>
<dbReference type="PROSITE" id="PS00678">
    <property type="entry name" value="WD_REPEATS_1"/>
    <property type="match status" value="2"/>
</dbReference>
<dbReference type="PANTHER" id="PTHR19848:SF8">
    <property type="entry name" value="F-BOX AND WD REPEAT DOMAIN CONTAINING 7"/>
    <property type="match status" value="1"/>
</dbReference>
<feature type="repeat" description="WD" evidence="3">
    <location>
        <begin position="120"/>
        <end position="154"/>
    </location>
</feature>
<organism evidence="4 5">
    <name type="scientific">Basidiobolus ranarum</name>
    <dbReference type="NCBI Taxonomy" id="34480"/>
    <lineage>
        <taxon>Eukaryota</taxon>
        <taxon>Fungi</taxon>
        <taxon>Fungi incertae sedis</taxon>
        <taxon>Zoopagomycota</taxon>
        <taxon>Entomophthoromycotina</taxon>
        <taxon>Basidiobolomycetes</taxon>
        <taxon>Basidiobolales</taxon>
        <taxon>Basidiobolaceae</taxon>
        <taxon>Basidiobolus</taxon>
    </lineage>
</organism>
<dbReference type="InterPro" id="IPR001680">
    <property type="entry name" value="WD40_rpt"/>
</dbReference>
<feature type="repeat" description="WD" evidence="3">
    <location>
        <begin position="53"/>
        <end position="69"/>
    </location>
</feature>
<feature type="repeat" description="WD" evidence="3">
    <location>
        <begin position="78"/>
        <end position="119"/>
    </location>
</feature>
<dbReference type="PROSITE" id="PS50294">
    <property type="entry name" value="WD_REPEATS_REGION"/>
    <property type="match status" value="2"/>
</dbReference>
<dbReference type="EMBL" id="JASJQH010007872">
    <property type="protein sequence ID" value="KAK9700799.1"/>
    <property type="molecule type" value="Genomic_DNA"/>
</dbReference>
<accession>A0ABR2VSX8</accession>
<dbReference type="PROSITE" id="PS50082">
    <property type="entry name" value="WD_REPEATS_2"/>
    <property type="match status" value="3"/>
</dbReference>
<dbReference type="InterPro" id="IPR015943">
    <property type="entry name" value="WD40/YVTN_repeat-like_dom_sf"/>
</dbReference>
<dbReference type="InterPro" id="IPR019775">
    <property type="entry name" value="WD40_repeat_CS"/>
</dbReference>
<dbReference type="SUPFAM" id="SSF50978">
    <property type="entry name" value="WD40 repeat-like"/>
    <property type="match status" value="1"/>
</dbReference>
<dbReference type="InterPro" id="IPR020472">
    <property type="entry name" value="WD40_PAC1"/>
</dbReference>
<dbReference type="Pfam" id="PF00400">
    <property type="entry name" value="WD40"/>
    <property type="match status" value="3"/>
</dbReference>
<evidence type="ECO:0000256" key="2">
    <source>
        <dbReference type="ARBA" id="ARBA00022737"/>
    </source>
</evidence>
<dbReference type="SMART" id="SM00320">
    <property type="entry name" value="WD40"/>
    <property type="match status" value="3"/>
</dbReference>
<dbReference type="PRINTS" id="PR00320">
    <property type="entry name" value="GPROTEINBRPT"/>
</dbReference>
<feature type="non-terminal residue" evidence="4">
    <location>
        <position position="1"/>
    </location>
</feature>
<evidence type="ECO:0000313" key="5">
    <source>
        <dbReference type="Proteomes" id="UP001479436"/>
    </source>
</evidence>
<protein>
    <submittedName>
        <fullName evidence="4">Lissencephaly-1</fullName>
    </submittedName>
</protein>
<proteinExistence type="predicted"/>
<dbReference type="PANTHER" id="PTHR19848">
    <property type="entry name" value="WD40 REPEAT PROTEIN"/>
    <property type="match status" value="1"/>
</dbReference>
<keyword evidence="2" id="KW-0677">Repeat</keyword>
<dbReference type="InterPro" id="IPR036322">
    <property type="entry name" value="WD40_repeat_dom_sf"/>
</dbReference>
<gene>
    <name evidence="4" type="primary">LIS1_2</name>
    <name evidence="4" type="ORF">K7432_012020</name>
</gene>